<keyword evidence="7" id="KW-1185">Reference proteome</keyword>
<evidence type="ECO:0000313" key="7">
    <source>
        <dbReference type="Proteomes" id="UP001606134"/>
    </source>
</evidence>
<protein>
    <submittedName>
        <fullName evidence="6">TMAO reductase system periplasmic protein TorT</fullName>
    </submittedName>
</protein>
<comment type="caution">
    <text evidence="6">The sequence shown here is derived from an EMBL/GenBank/DDBJ whole genome shotgun (WGS) entry which is preliminary data.</text>
</comment>
<reference evidence="6 7" key="1">
    <citation type="submission" date="2024-08" db="EMBL/GenBank/DDBJ databases">
        <authorList>
            <person name="Lu H."/>
        </authorList>
    </citation>
    <scope>NUCLEOTIDE SEQUENCE [LARGE SCALE GENOMIC DNA]</scope>
    <source>
        <strain evidence="6 7">BYS78W</strain>
    </source>
</reference>
<dbReference type="EMBL" id="JBIGIC010000014">
    <property type="protein sequence ID" value="MFG6489736.1"/>
    <property type="molecule type" value="Genomic_DNA"/>
</dbReference>
<dbReference type="CDD" id="cd06306">
    <property type="entry name" value="PBP1_TorT-like"/>
    <property type="match status" value="1"/>
</dbReference>
<evidence type="ECO:0000256" key="1">
    <source>
        <dbReference type="ARBA" id="ARBA00004196"/>
    </source>
</evidence>
<organism evidence="6 7">
    <name type="scientific">Pelomonas candidula</name>
    <dbReference type="NCBI Taxonomy" id="3299025"/>
    <lineage>
        <taxon>Bacteria</taxon>
        <taxon>Pseudomonadati</taxon>
        <taxon>Pseudomonadota</taxon>
        <taxon>Betaproteobacteria</taxon>
        <taxon>Burkholderiales</taxon>
        <taxon>Sphaerotilaceae</taxon>
        <taxon>Roseateles</taxon>
    </lineage>
</organism>
<feature type="signal peptide" evidence="4">
    <location>
        <begin position="1"/>
        <end position="15"/>
    </location>
</feature>
<sequence length="374" mass="39891">MMAALGGMLVSPASAGGNPAAWDADPVATYSIFPPLKPGGTADDAWATGRVVRGYFSMKAPASKPWRIAFLFPHIKDPYWVGCNYGVITEAKRLGVAVRIFVADGYDDIGGQLRKMAEVTADRYDAIVLSPIDLVANNPSIAAARAQGIPVFELANDSTSDDLVSKVTTSLKGMGEEAARWMIHDALRRGLKSVNVGLLPGPRGAGWVTGEVEGSREVFAKAPLPVHVVDIKYGDSDQRLQGHLARQLLREQGQSLDYIIGCTGCAPAASAEIRAAGLQKKINVIAYDLTREIADLIKNGQVSAAADTKAVSQSRVVLNTVVDYLEGRAGKPPHTVLIKLGLIDRSNYASYKLDASIAPADFVPVFSYVPTSQK</sequence>
<keyword evidence="3 4" id="KW-0732">Signal</keyword>
<evidence type="ECO:0000256" key="2">
    <source>
        <dbReference type="ARBA" id="ARBA00007639"/>
    </source>
</evidence>
<proteinExistence type="inferred from homology"/>
<dbReference type="PANTHER" id="PTHR46847">
    <property type="entry name" value="D-ALLOSE-BINDING PERIPLASMIC PROTEIN-RELATED"/>
    <property type="match status" value="1"/>
</dbReference>
<dbReference type="InterPro" id="IPR025997">
    <property type="entry name" value="SBP_2_dom"/>
</dbReference>
<dbReference type="SUPFAM" id="SSF53822">
    <property type="entry name" value="Periplasmic binding protein-like I"/>
    <property type="match status" value="1"/>
</dbReference>
<dbReference type="NCBIfam" id="NF008185">
    <property type="entry name" value="PRK10936.1"/>
    <property type="match status" value="1"/>
</dbReference>
<dbReference type="Gene3D" id="3.40.50.2300">
    <property type="match status" value="2"/>
</dbReference>
<dbReference type="PANTHER" id="PTHR46847:SF1">
    <property type="entry name" value="D-ALLOSE-BINDING PERIPLASMIC PROTEIN-RELATED"/>
    <property type="match status" value="1"/>
</dbReference>
<evidence type="ECO:0000256" key="3">
    <source>
        <dbReference type="ARBA" id="ARBA00022729"/>
    </source>
</evidence>
<dbReference type="Proteomes" id="UP001606134">
    <property type="component" value="Unassembled WGS sequence"/>
</dbReference>
<feature type="domain" description="Periplasmic binding protein" evidence="5">
    <location>
        <begin position="68"/>
        <end position="328"/>
    </location>
</feature>
<comment type="similarity">
    <text evidence="2">Belongs to the bacterial solute-binding protein 2 family.</text>
</comment>
<comment type="subcellular location">
    <subcellularLocation>
        <location evidence="1">Cell envelope</location>
    </subcellularLocation>
</comment>
<accession>A0ABW7HJ51</accession>
<evidence type="ECO:0000256" key="4">
    <source>
        <dbReference type="SAM" id="SignalP"/>
    </source>
</evidence>
<dbReference type="InterPro" id="IPR028082">
    <property type="entry name" value="Peripla_BP_I"/>
</dbReference>
<evidence type="ECO:0000259" key="5">
    <source>
        <dbReference type="Pfam" id="PF13407"/>
    </source>
</evidence>
<evidence type="ECO:0000313" key="6">
    <source>
        <dbReference type="EMBL" id="MFG6489736.1"/>
    </source>
</evidence>
<feature type="chain" id="PRO_5046520293" evidence="4">
    <location>
        <begin position="16"/>
        <end position="374"/>
    </location>
</feature>
<gene>
    <name evidence="6" type="primary">torT</name>
    <name evidence="6" type="ORF">ACG04R_23870</name>
</gene>
<name>A0ABW7HJ51_9BURK</name>
<dbReference type="Pfam" id="PF13407">
    <property type="entry name" value="Peripla_BP_4"/>
    <property type="match status" value="1"/>
</dbReference>